<evidence type="ECO:0000259" key="9">
    <source>
        <dbReference type="Pfam" id="PF12704"/>
    </source>
</evidence>
<evidence type="ECO:0000256" key="7">
    <source>
        <dbReference type="SAM" id="Phobius"/>
    </source>
</evidence>
<dbReference type="AlphaFoldDB" id="A0A9E6PNX4"/>
<accession>A0A9E6PNX4</accession>
<keyword evidence="5 7" id="KW-0472">Membrane</keyword>
<feature type="transmembrane region" description="Helical" evidence="7">
    <location>
        <begin position="278"/>
        <end position="303"/>
    </location>
</feature>
<dbReference type="GO" id="GO:0022857">
    <property type="term" value="F:transmembrane transporter activity"/>
    <property type="evidence" value="ECO:0007669"/>
    <property type="project" value="TreeGrafter"/>
</dbReference>
<sequence>MTFPEHYGPLPKQVLAEAIDNLRLAGRRAGLSLLGLAIGSGSVIALLNIGSSAEAEALRSFQSMGTDMLVVRLAPDRRSTLPPPVTLDPDVLRHVVPQLIDIAPVSLHSIRFRQSAIEVDAALLGTSSELANALGLKLRRGRFLTVFDRRQTFAVVGAQVAQQLSVRGRPLQPGDRLPIEGYLFNVIGIVAGQPGNPLLPVDIDYSIMVPLEGLRRLFPEPRIDSLIIRIATQADPELTAQDLKRHLPALLHGQKAEVRIPRQLLDGLKRQAATFSRLLAGLGGIVLLVSGVGVMNVMLMNLAERRREIGLRLALGARPRDIRNAFLCETLCLSLPGVLLGALLGSLAALLFSHFAGWPLRLSLTPLLLGTGSSLLTGVFFGLHPALKASRLQPMEALRETAYE</sequence>
<dbReference type="RefSeq" id="WP_186688439.1">
    <property type="nucleotide sequence ID" value="NZ_CP077093.1"/>
</dbReference>
<dbReference type="Pfam" id="PF02687">
    <property type="entry name" value="FtsX"/>
    <property type="match status" value="1"/>
</dbReference>
<feature type="transmembrane region" description="Helical" evidence="7">
    <location>
        <begin position="364"/>
        <end position="383"/>
    </location>
</feature>
<keyword evidence="3 7" id="KW-0812">Transmembrane</keyword>
<name>A0A9E6PNX4_9PSED</name>
<dbReference type="InterPro" id="IPR025857">
    <property type="entry name" value="MacB_PCD"/>
</dbReference>
<dbReference type="KEGG" id="pvw:HU752_007730"/>
<dbReference type="InterPro" id="IPR003838">
    <property type="entry name" value="ABC3_permease_C"/>
</dbReference>
<evidence type="ECO:0000256" key="2">
    <source>
        <dbReference type="ARBA" id="ARBA00022475"/>
    </source>
</evidence>
<evidence type="ECO:0000313" key="10">
    <source>
        <dbReference type="EMBL" id="QXI29837.1"/>
    </source>
</evidence>
<dbReference type="Proteomes" id="UP000634530">
    <property type="component" value="Chromosome"/>
</dbReference>
<feature type="domain" description="ABC3 transporter permease C-terminal" evidence="8">
    <location>
        <begin position="283"/>
        <end position="394"/>
    </location>
</feature>
<feature type="transmembrane region" description="Helical" evidence="7">
    <location>
        <begin position="324"/>
        <end position="352"/>
    </location>
</feature>
<dbReference type="Pfam" id="PF12704">
    <property type="entry name" value="MacB_PCD"/>
    <property type="match status" value="1"/>
</dbReference>
<gene>
    <name evidence="10" type="ORF">HU752_007730</name>
</gene>
<keyword evidence="4 7" id="KW-1133">Transmembrane helix</keyword>
<evidence type="ECO:0000256" key="6">
    <source>
        <dbReference type="ARBA" id="ARBA00038076"/>
    </source>
</evidence>
<keyword evidence="2" id="KW-1003">Cell membrane</keyword>
<comment type="subcellular location">
    <subcellularLocation>
        <location evidence="1">Cell membrane</location>
        <topology evidence="1">Multi-pass membrane protein</topology>
    </subcellularLocation>
</comment>
<dbReference type="GO" id="GO:0005886">
    <property type="term" value="C:plasma membrane"/>
    <property type="evidence" value="ECO:0007669"/>
    <property type="project" value="UniProtKB-SubCell"/>
</dbReference>
<proteinExistence type="inferred from homology"/>
<evidence type="ECO:0000256" key="1">
    <source>
        <dbReference type="ARBA" id="ARBA00004651"/>
    </source>
</evidence>
<keyword evidence="11" id="KW-1185">Reference proteome</keyword>
<protein>
    <submittedName>
        <fullName evidence="10">ABC transporter permease</fullName>
    </submittedName>
</protein>
<evidence type="ECO:0000256" key="5">
    <source>
        <dbReference type="ARBA" id="ARBA00023136"/>
    </source>
</evidence>
<dbReference type="PANTHER" id="PTHR30572:SF4">
    <property type="entry name" value="ABC TRANSPORTER PERMEASE YTRF"/>
    <property type="match status" value="1"/>
</dbReference>
<comment type="similarity">
    <text evidence="6">Belongs to the ABC-4 integral membrane protein family.</text>
</comment>
<dbReference type="InterPro" id="IPR050250">
    <property type="entry name" value="Macrolide_Exporter_MacB"/>
</dbReference>
<feature type="domain" description="MacB-like periplasmic core" evidence="9">
    <location>
        <begin position="30"/>
        <end position="245"/>
    </location>
</feature>
<dbReference type="PANTHER" id="PTHR30572">
    <property type="entry name" value="MEMBRANE COMPONENT OF TRANSPORTER-RELATED"/>
    <property type="match status" value="1"/>
</dbReference>
<evidence type="ECO:0000259" key="8">
    <source>
        <dbReference type="Pfam" id="PF02687"/>
    </source>
</evidence>
<evidence type="ECO:0000256" key="4">
    <source>
        <dbReference type="ARBA" id="ARBA00022989"/>
    </source>
</evidence>
<organism evidence="10 11">
    <name type="scientific">Pseudomonas vanderleydeniana</name>
    <dbReference type="NCBI Taxonomy" id="2745495"/>
    <lineage>
        <taxon>Bacteria</taxon>
        <taxon>Pseudomonadati</taxon>
        <taxon>Pseudomonadota</taxon>
        <taxon>Gammaproteobacteria</taxon>
        <taxon>Pseudomonadales</taxon>
        <taxon>Pseudomonadaceae</taxon>
        <taxon>Pseudomonas</taxon>
    </lineage>
</organism>
<reference evidence="10 11" key="2">
    <citation type="journal article" date="2021" name="Microorganisms">
        <title>The Ever-Expanding Pseudomonas Genus: Description of 43 New Species and Partition of the Pseudomonas putida Group.</title>
        <authorList>
            <person name="Girard L."/>
            <person name="Lood C."/>
            <person name="Hofte M."/>
            <person name="Vandamme P."/>
            <person name="Rokni-Zadeh H."/>
            <person name="van Noort V."/>
            <person name="Lavigne R."/>
            <person name="De Mot R."/>
        </authorList>
    </citation>
    <scope>NUCLEOTIDE SEQUENCE [LARGE SCALE GENOMIC DNA]</scope>
    <source>
        <strain evidence="10 11">RW8P3</strain>
    </source>
</reference>
<evidence type="ECO:0000313" key="11">
    <source>
        <dbReference type="Proteomes" id="UP000634530"/>
    </source>
</evidence>
<reference evidence="10 11" key="1">
    <citation type="journal article" date="2020" name="Microorganisms">
        <title>Reliable Identification of Environmental Pseudomonas Isolates Using the rpoD Gene.</title>
        <authorList>
            <consortium name="The Broad Institute Genome Sequencing Platform"/>
            <person name="Girard L."/>
            <person name="Lood C."/>
            <person name="Rokni-Zadeh H."/>
            <person name="van Noort V."/>
            <person name="Lavigne R."/>
            <person name="De Mot R."/>
        </authorList>
    </citation>
    <scope>NUCLEOTIDE SEQUENCE [LARGE SCALE GENOMIC DNA]</scope>
    <source>
        <strain evidence="10 11">RW8P3</strain>
    </source>
</reference>
<dbReference type="EMBL" id="CP077093">
    <property type="protein sequence ID" value="QXI29837.1"/>
    <property type="molecule type" value="Genomic_DNA"/>
</dbReference>
<evidence type="ECO:0000256" key="3">
    <source>
        <dbReference type="ARBA" id="ARBA00022692"/>
    </source>
</evidence>